<keyword evidence="8" id="KW-0411">Iron-sulfur</keyword>
<dbReference type="FunFam" id="3.40.50.11540:FF:000001">
    <property type="entry name" value="NADH dehydrogenase [ubiquinone] flavoprotein 1, mitochondrial"/>
    <property type="match status" value="1"/>
</dbReference>
<dbReference type="InterPro" id="IPR037207">
    <property type="entry name" value="Nuop51_4Fe4S-bd_sf"/>
</dbReference>
<evidence type="ECO:0000256" key="6">
    <source>
        <dbReference type="ARBA" id="ARBA00022723"/>
    </source>
</evidence>
<keyword evidence="6" id="KW-0479">Metal-binding</keyword>
<dbReference type="SUPFAM" id="SSF52833">
    <property type="entry name" value="Thioredoxin-like"/>
    <property type="match status" value="1"/>
</dbReference>
<dbReference type="InterPro" id="IPR001949">
    <property type="entry name" value="NADH-UbQ_OxRdtase_51kDa_CS"/>
</dbReference>
<dbReference type="InterPro" id="IPR036249">
    <property type="entry name" value="Thioredoxin-like_sf"/>
</dbReference>
<dbReference type="Pfam" id="PF10531">
    <property type="entry name" value="SLBB"/>
    <property type="match status" value="1"/>
</dbReference>
<evidence type="ECO:0000256" key="9">
    <source>
        <dbReference type="ARBA" id="ARBA00031578"/>
    </source>
</evidence>
<name>L0H0D3_9GAMM</name>
<evidence type="ECO:0000256" key="2">
    <source>
        <dbReference type="ARBA" id="ARBA00001966"/>
    </source>
</evidence>
<keyword evidence="5" id="KW-0004">4Fe-4S</keyword>
<dbReference type="SMART" id="SM00928">
    <property type="entry name" value="NADH_4Fe-4S"/>
    <property type="match status" value="1"/>
</dbReference>
<evidence type="ECO:0000256" key="3">
    <source>
        <dbReference type="ARBA" id="ARBA00007523"/>
    </source>
</evidence>
<dbReference type="AlphaFoldDB" id="L0H0D3"/>
<protein>
    <recommendedName>
        <fullName evidence="4">NADH-quinone oxidoreductase subunit F</fullName>
    </recommendedName>
    <alternativeName>
        <fullName evidence="9">NADH dehydrogenase I subunit F</fullName>
    </alternativeName>
    <alternativeName>
        <fullName evidence="10">NDH-1 subunit F</fullName>
    </alternativeName>
</protein>
<dbReference type="Gene3D" id="6.10.250.1450">
    <property type="match status" value="1"/>
</dbReference>
<proteinExistence type="inferred from homology"/>
<accession>L0H0D3</accession>
<dbReference type="PANTHER" id="PTHR43578">
    <property type="entry name" value="NADH-QUINONE OXIDOREDUCTASE SUBUNIT F"/>
    <property type="match status" value="1"/>
</dbReference>
<sequence length="544" mass="58032">MHLDDMYERAEEYRAENAGIAHEVRVCMAASCQSSGAQPVLDALSERCEGGSCKVKGVGCMGLCSAGPLVAVTEVGEQGEDPAKDPILYREVSAADAPEILASVGKQPVERLRCPTDQPFFTRQQKIVLANAGIIDPDSFKGYVAAGGYFAMIQALTEMTPAEVLQEMTKSGLRGRGGGGYPTGLKWSTVAKMPPGQKYVICNADEGDPGAFMDRAILESDPHRVLEGMAIAAYAIGANKGYVYVRAEYPLAVERIEKAIRKAKRAGFMGNRIAETQFSFDVEIRLGAGAFVCGEETALMASIEGLRGQPRPRPPYPAQAGLWGYPTLINNVETFANVAPIIREGGDWFAGIGTERSKGTKVFALAGTIRNTGLIEVPMGTTLRDIIEVIGGGIPDGKAFKAVQTGGPSGGCLPATKLDIPVDYDSLRDLGTIMGSGGMIIMDEGSSMVDVARYFMEFCMSESCGKCVPCRTGTLQMHGLLDKIAKAQGSVQDLALLEELCDMVQATSLCGLGQTAPNPVLSTLRYFREEYEERLAAAQARVSA</sequence>
<evidence type="ECO:0000256" key="4">
    <source>
        <dbReference type="ARBA" id="ARBA00019901"/>
    </source>
</evidence>
<comment type="cofactor">
    <cofactor evidence="1">
        <name>FMN</name>
        <dbReference type="ChEBI" id="CHEBI:58210"/>
    </cofactor>
</comment>
<dbReference type="PATRIC" id="fig|765912.4.peg.2302"/>
<dbReference type="Pfam" id="PF01257">
    <property type="entry name" value="2Fe-2S_thioredx"/>
    <property type="match status" value="1"/>
</dbReference>
<evidence type="ECO:0000313" key="13">
    <source>
        <dbReference type="Proteomes" id="UP000010816"/>
    </source>
</evidence>
<dbReference type="CDD" id="cd02980">
    <property type="entry name" value="TRX_Fd_family"/>
    <property type="match status" value="1"/>
</dbReference>
<feature type="domain" description="NADH-ubiquinone oxidoreductase 51kDa subunit iron-sulphur binding" evidence="11">
    <location>
        <begin position="449"/>
        <end position="494"/>
    </location>
</feature>
<dbReference type="GO" id="GO:0051539">
    <property type="term" value="F:4 iron, 4 sulfur cluster binding"/>
    <property type="evidence" value="ECO:0007669"/>
    <property type="project" value="UniProtKB-KW"/>
</dbReference>
<dbReference type="GO" id="GO:0008137">
    <property type="term" value="F:NADH dehydrogenase (ubiquinone) activity"/>
    <property type="evidence" value="ECO:0007669"/>
    <property type="project" value="InterPro"/>
</dbReference>
<dbReference type="OrthoDB" id="9805533at2"/>
<gene>
    <name evidence="12" type="ORF">Thimo_2351</name>
</gene>
<organism evidence="12 13">
    <name type="scientific">Thioflavicoccus mobilis 8321</name>
    <dbReference type="NCBI Taxonomy" id="765912"/>
    <lineage>
        <taxon>Bacteria</taxon>
        <taxon>Pseudomonadati</taxon>
        <taxon>Pseudomonadota</taxon>
        <taxon>Gammaproteobacteria</taxon>
        <taxon>Chromatiales</taxon>
        <taxon>Chromatiaceae</taxon>
        <taxon>Thioflavicoccus</taxon>
    </lineage>
</organism>
<evidence type="ECO:0000256" key="10">
    <source>
        <dbReference type="ARBA" id="ARBA00032787"/>
    </source>
</evidence>
<dbReference type="SUPFAM" id="SSF142019">
    <property type="entry name" value="Nqo1 FMN-binding domain-like"/>
    <property type="match status" value="1"/>
</dbReference>
<dbReference type="FunFam" id="1.20.1440.230:FF:000001">
    <property type="entry name" value="Mitochondrial NADH dehydrogenase flavoprotein 1"/>
    <property type="match status" value="1"/>
</dbReference>
<dbReference type="InterPro" id="IPR019575">
    <property type="entry name" value="Nuop51_4Fe4S-bd"/>
</dbReference>
<dbReference type="KEGG" id="tmb:Thimo_2351"/>
<dbReference type="InterPro" id="IPR011538">
    <property type="entry name" value="Nuo51_FMN-bd"/>
</dbReference>
<evidence type="ECO:0000259" key="11">
    <source>
        <dbReference type="SMART" id="SM00928"/>
    </source>
</evidence>
<dbReference type="HOGENOM" id="CLU_014881_3_2_6"/>
<dbReference type="GO" id="GO:0010181">
    <property type="term" value="F:FMN binding"/>
    <property type="evidence" value="ECO:0007669"/>
    <property type="project" value="InterPro"/>
</dbReference>
<comment type="similarity">
    <text evidence="3">Belongs to the complex I 51 kDa subunit family.</text>
</comment>
<dbReference type="EMBL" id="CP003051">
    <property type="protein sequence ID" value="AGA91090.1"/>
    <property type="molecule type" value="Genomic_DNA"/>
</dbReference>
<keyword evidence="13" id="KW-1185">Reference proteome</keyword>
<keyword evidence="7" id="KW-0408">Iron</keyword>
<evidence type="ECO:0000256" key="8">
    <source>
        <dbReference type="ARBA" id="ARBA00023014"/>
    </source>
</evidence>
<dbReference type="RefSeq" id="WP_015281223.1">
    <property type="nucleotide sequence ID" value="NC_019940.1"/>
</dbReference>
<comment type="cofactor">
    <cofactor evidence="2">
        <name>[4Fe-4S] cluster</name>
        <dbReference type="ChEBI" id="CHEBI:49883"/>
    </cofactor>
</comment>
<evidence type="ECO:0000313" key="12">
    <source>
        <dbReference type="EMBL" id="AGA91090.1"/>
    </source>
</evidence>
<dbReference type="SUPFAM" id="SSF140490">
    <property type="entry name" value="Nqo1C-terminal domain-like"/>
    <property type="match status" value="1"/>
</dbReference>
<dbReference type="Pfam" id="PF01512">
    <property type="entry name" value="Complex1_51K"/>
    <property type="match status" value="1"/>
</dbReference>
<dbReference type="PROSITE" id="PS00645">
    <property type="entry name" value="COMPLEX1_51K_2"/>
    <property type="match status" value="1"/>
</dbReference>
<dbReference type="Proteomes" id="UP000010816">
    <property type="component" value="Chromosome"/>
</dbReference>
<evidence type="ECO:0000256" key="7">
    <source>
        <dbReference type="ARBA" id="ARBA00023004"/>
    </source>
</evidence>
<dbReference type="Gene3D" id="3.40.50.11540">
    <property type="entry name" value="NADH-ubiquinone oxidoreductase 51kDa subunit"/>
    <property type="match status" value="1"/>
</dbReference>
<dbReference type="SUPFAM" id="SSF142984">
    <property type="entry name" value="Nqo1 middle domain-like"/>
    <property type="match status" value="1"/>
</dbReference>
<dbReference type="GO" id="GO:0046872">
    <property type="term" value="F:metal ion binding"/>
    <property type="evidence" value="ECO:0007669"/>
    <property type="project" value="UniProtKB-KW"/>
</dbReference>
<keyword evidence="12" id="KW-0830">Ubiquinone</keyword>
<dbReference type="InterPro" id="IPR019554">
    <property type="entry name" value="Soluble_ligand-bd"/>
</dbReference>
<evidence type="ECO:0000256" key="1">
    <source>
        <dbReference type="ARBA" id="ARBA00001917"/>
    </source>
</evidence>
<dbReference type="eggNOG" id="COG1894">
    <property type="taxonomic scope" value="Bacteria"/>
</dbReference>
<dbReference type="PANTHER" id="PTHR43578:SF3">
    <property type="entry name" value="NADH-QUINONE OXIDOREDUCTASE SUBUNIT F"/>
    <property type="match status" value="1"/>
</dbReference>
<dbReference type="Pfam" id="PF10589">
    <property type="entry name" value="NADH_4Fe-4S"/>
    <property type="match status" value="1"/>
</dbReference>
<dbReference type="InterPro" id="IPR037225">
    <property type="entry name" value="Nuo51_FMN-bd_sf"/>
</dbReference>
<dbReference type="Gene3D" id="1.20.1440.230">
    <property type="entry name" value="NADH-ubiquinone oxidoreductase 51kDa subunit, iron-sulphur binding domain"/>
    <property type="match status" value="1"/>
</dbReference>
<dbReference type="Gene3D" id="3.40.30.10">
    <property type="entry name" value="Glutaredoxin"/>
    <property type="match status" value="1"/>
</dbReference>
<dbReference type="STRING" id="765912.Thimo_2351"/>
<dbReference type="Gene3D" id="3.10.20.600">
    <property type="match status" value="1"/>
</dbReference>
<reference evidence="12 13" key="1">
    <citation type="submission" date="2011-09" db="EMBL/GenBank/DDBJ databases">
        <title>Complete sequence of chromosome of Thioflavicoccus mobilis 8321.</title>
        <authorList>
            <consortium name="US DOE Joint Genome Institute"/>
            <person name="Lucas S."/>
            <person name="Han J."/>
            <person name="Lapidus A."/>
            <person name="Cheng J.-F."/>
            <person name="Goodwin L."/>
            <person name="Pitluck S."/>
            <person name="Peters L."/>
            <person name="Ovchinnikova G."/>
            <person name="Lu M."/>
            <person name="Detter J.C."/>
            <person name="Han C."/>
            <person name="Tapia R."/>
            <person name="Land M."/>
            <person name="Hauser L."/>
            <person name="Kyrpides N."/>
            <person name="Ivanova N."/>
            <person name="Pagani I."/>
            <person name="Vogl K."/>
            <person name="Liu Z."/>
            <person name="Imhoff J."/>
            <person name="Thiel V."/>
            <person name="Frigaard N.-U."/>
            <person name="Bryant D."/>
            <person name="Woyke T."/>
        </authorList>
    </citation>
    <scope>NUCLEOTIDE SEQUENCE [LARGE SCALE GENOMIC DNA]</scope>
    <source>
        <strain evidence="12 13">8321</strain>
    </source>
</reference>
<evidence type="ECO:0000256" key="5">
    <source>
        <dbReference type="ARBA" id="ARBA00022485"/>
    </source>
</evidence>